<evidence type="ECO:0000313" key="3">
    <source>
        <dbReference type="EMBL" id="MBS4181905.1"/>
    </source>
</evidence>
<dbReference type="InterPro" id="IPR039422">
    <property type="entry name" value="MarR/SlyA-like"/>
</dbReference>
<reference evidence="3" key="1">
    <citation type="submission" date="2021-05" db="EMBL/GenBank/DDBJ databases">
        <title>Novel Bacillus species.</title>
        <authorList>
            <person name="Liu G."/>
        </authorList>
    </citation>
    <scope>NUCLEOTIDE SEQUENCE</scope>
    <source>
        <strain evidence="3">FJAT-50051</strain>
    </source>
</reference>
<accession>A0A942SX14</accession>
<dbReference type="InterPro" id="IPR036388">
    <property type="entry name" value="WH-like_DNA-bd_sf"/>
</dbReference>
<dbReference type="GO" id="GO:0006950">
    <property type="term" value="P:response to stress"/>
    <property type="evidence" value="ECO:0007669"/>
    <property type="project" value="TreeGrafter"/>
</dbReference>
<feature type="domain" description="HTH marR-type" evidence="2">
    <location>
        <begin position="23"/>
        <end position="159"/>
    </location>
</feature>
<dbReference type="PANTHER" id="PTHR33164:SF57">
    <property type="entry name" value="MARR-FAMILY TRANSCRIPTIONAL REGULATOR"/>
    <property type="match status" value="1"/>
</dbReference>
<dbReference type="PROSITE" id="PS50995">
    <property type="entry name" value="HTH_MARR_2"/>
    <property type="match status" value="1"/>
</dbReference>
<dbReference type="PRINTS" id="PR00598">
    <property type="entry name" value="HTHMARR"/>
</dbReference>
<proteinExistence type="predicted"/>
<evidence type="ECO:0000259" key="2">
    <source>
        <dbReference type="PROSITE" id="PS50995"/>
    </source>
</evidence>
<dbReference type="EMBL" id="JAGYPE010000002">
    <property type="protein sequence ID" value="MBS4181905.1"/>
    <property type="molecule type" value="Genomic_DNA"/>
</dbReference>
<dbReference type="InterPro" id="IPR000835">
    <property type="entry name" value="HTH_MarR-typ"/>
</dbReference>
<dbReference type="Pfam" id="PF01047">
    <property type="entry name" value="MarR"/>
    <property type="match status" value="1"/>
</dbReference>
<protein>
    <submittedName>
        <fullName evidence="3">MarR family transcriptional regulator</fullName>
    </submittedName>
</protein>
<evidence type="ECO:0000256" key="1">
    <source>
        <dbReference type="ARBA" id="ARBA00023125"/>
    </source>
</evidence>
<sequence>MPLTVVRREHVHLYAREPRSRAAKVAVDALLRLQHAEEQQLERARIESGLTKNEFLAVRYMLQAHRDGRAMGPKDLAVMLAVSNASVTKIVDGLVGKGLLLRAPHPTDRRAQVLEPTVVAAEKIDASYATFHEAVVEVLDHLSAEDNEVLARSLARVTEALAASAPEPVDEYTVPTSNE</sequence>
<dbReference type="PANTHER" id="PTHR33164">
    <property type="entry name" value="TRANSCRIPTIONAL REGULATOR, MARR FAMILY"/>
    <property type="match status" value="1"/>
</dbReference>
<dbReference type="GO" id="GO:0003677">
    <property type="term" value="F:DNA binding"/>
    <property type="evidence" value="ECO:0007669"/>
    <property type="project" value="UniProtKB-KW"/>
</dbReference>
<dbReference type="InterPro" id="IPR036390">
    <property type="entry name" value="WH_DNA-bd_sf"/>
</dbReference>
<dbReference type="GO" id="GO:0003700">
    <property type="term" value="F:DNA-binding transcription factor activity"/>
    <property type="evidence" value="ECO:0007669"/>
    <property type="project" value="InterPro"/>
</dbReference>
<dbReference type="AlphaFoldDB" id="A0A942SX14"/>
<name>A0A942SX14_9BACI</name>
<dbReference type="SUPFAM" id="SSF46785">
    <property type="entry name" value="Winged helix' DNA-binding domain"/>
    <property type="match status" value="1"/>
</dbReference>
<comment type="caution">
    <text evidence="3">The sequence shown here is derived from an EMBL/GenBank/DDBJ whole genome shotgun (WGS) entry which is preliminary data.</text>
</comment>
<dbReference type="Gene3D" id="1.10.10.10">
    <property type="entry name" value="Winged helix-like DNA-binding domain superfamily/Winged helix DNA-binding domain"/>
    <property type="match status" value="1"/>
</dbReference>
<gene>
    <name evidence="3" type="ORF">KHB02_10960</name>
</gene>
<keyword evidence="1" id="KW-0238">DNA-binding</keyword>
<dbReference type="SMART" id="SM00347">
    <property type="entry name" value="HTH_MARR"/>
    <property type="match status" value="1"/>
</dbReference>
<organism evidence="3">
    <name type="scientific">Neobacillus citreus</name>
    <dbReference type="NCBI Taxonomy" id="2833578"/>
    <lineage>
        <taxon>Bacteria</taxon>
        <taxon>Bacillati</taxon>
        <taxon>Bacillota</taxon>
        <taxon>Bacilli</taxon>
        <taxon>Bacillales</taxon>
        <taxon>Bacillaceae</taxon>
        <taxon>Neobacillus</taxon>
    </lineage>
</organism>